<protein>
    <submittedName>
        <fullName evidence="2">RND transporter</fullName>
    </submittedName>
</protein>
<dbReference type="InterPro" id="IPR045758">
    <property type="entry name" value="AdeT1/2"/>
</dbReference>
<evidence type="ECO:0000313" key="2">
    <source>
        <dbReference type="EMBL" id="OUY06348.1"/>
    </source>
</evidence>
<dbReference type="Proteomes" id="UP000196536">
    <property type="component" value="Unassembled WGS sequence"/>
</dbReference>
<feature type="signal peptide" evidence="1">
    <location>
        <begin position="1"/>
        <end position="22"/>
    </location>
</feature>
<dbReference type="OrthoDB" id="9771186at2"/>
<gene>
    <name evidence="2" type="ORF">CAP51_13915</name>
</gene>
<feature type="chain" id="PRO_5012510029" evidence="1">
    <location>
        <begin position="23"/>
        <end position="332"/>
    </location>
</feature>
<keyword evidence="1" id="KW-0732">Signal</keyword>
<dbReference type="Gene3D" id="3.40.190.170">
    <property type="entry name" value="Bacterial extracellular solute-binding protein, family 7"/>
    <property type="match status" value="1"/>
</dbReference>
<comment type="caution">
    <text evidence="2">The sequence shown here is derived from an EMBL/GenBank/DDBJ whole genome shotgun (WGS) entry which is preliminary data.</text>
</comment>
<dbReference type="InterPro" id="IPR038404">
    <property type="entry name" value="TRAP_DctP_sf"/>
</dbReference>
<accession>A0A1Z9YVV3</accession>
<dbReference type="EMBL" id="NEXX01000005">
    <property type="protein sequence ID" value="OUY06348.1"/>
    <property type="molecule type" value="Genomic_DNA"/>
</dbReference>
<evidence type="ECO:0000313" key="3">
    <source>
        <dbReference type="Proteomes" id="UP000196536"/>
    </source>
</evidence>
<reference evidence="2 3" key="1">
    <citation type="submission" date="2017-05" db="EMBL/GenBank/DDBJ databases">
        <title>Acinetobacter populi ANC 5415 (= PBJ7), whole genome shotgun sequencing project.</title>
        <authorList>
            <person name="Nemec A."/>
            <person name="Radolfova-Krizova L."/>
        </authorList>
    </citation>
    <scope>NUCLEOTIDE SEQUENCE [LARGE SCALE GENOMIC DNA]</scope>
    <source>
        <strain evidence="2 3">PBJ7</strain>
    </source>
</reference>
<dbReference type="RefSeq" id="WP_087621349.1">
    <property type="nucleotide sequence ID" value="NZ_NEXX01000005.1"/>
</dbReference>
<dbReference type="AlphaFoldDB" id="A0A1Z9YVV3"/>
<name>A0A1Z9YVV3_9GAMM</name>
<organism evidence="2 3">
    <name type="scientific">Acinetobacter populi</name>
    <dbReference type="NCBI Taxonomy" id="1582270"/>
    <lineage>
        <taxon>Bacteria</taxon>
        <taxon>Pseudomonadati</taxon>
        <taxon>Pseudomonadota</taxon>
        <taxon>Gammaproteobacteria</taxon>
        <taxon>Moraxellales</taxon>
        <taxon>Moraxellaceae</taxon>
        <taxon>Acinetobacter</taxon>
    </lineage>
</organism>
<evidence type="ECO:0000256" key="1">
    <source>
        <dbReference type="SAM" id="SignalP"/>
    </source>
</evidence>
<sequence>MKKLALAIMATSAFGAVSNTQAATMCVFDLLGAQGESYLQMKEWALQAKAWGADVSLKPYTDERVANEDFKAGKCDGVSLTAMRGREYNKFVGSIDSIGGVPNNKVAQSAISFALNSRNAAKMVSANKRYEVVGIAPMGAAYLFVNDRSINTVAKAAGKKIAVLDYDQAQKKMVQQIGAQPVSSDVTNFGSKFNNGQVDIIGAPAYAFKPLELYKGLGSKGAMVNFPILQVTGNVIINPAKFPTDFGQKSRDWFVKQLPKSFSTIAKLEAAIPAKYKMDIPAGDKEGYQKLMRDSRIALTKQGIYDPAMMSVLKRARCSAEPSNFECSLAGE</sequence>
<keyword evidence="3" id="KW-1185">Reference proteome</keyword>
<dbReference type="Pfam" id="PF19582">
    <property type="entry name" value="AdeT1_2"/>
    <property type="match status" value="1"/>
</dbReference>
<proteinExistence type="predicted"/>